<dbReference type="PANTHER" id="PTHR41299">
    <property type="entry name" value="THIAMINE PYROPHOSPHOKINASE"/>
    <property type="match status" value="1"/>
</dbReference>
<dbReference type="GO" id="GO:0009229">
    <property type="term" value="P:thiamine diphosphate biosynthetic process"/>
    <property type="evidence" value="ECO:0007669"/>
    <property type="project" value="InterPro"/>
</dbReference>
<evidence type="ECO:0000313" key="7">
    <source>
        <dbReference type="EMBL" id="CUS05272.2"/>
    </source>
</evidence>
<dbReference type="PANTHER" id="PTHR41299:SF1">
    <property type="entry name" value="THIAMINE PYROPHOSPHOKINASE"/>
    <property type="match status" value="1"/>
</dbReference>
<feature type="domain" description="Thiamin pyrophosphokinase thiamin-binding" evidence="6">
    <location>
        <begin position="158"/>
        <end position="217"/>
    </location>
</feature>
<dbReference type="NCBIfam" id="TIGR01378">
    <property type="entry name" value="thi_PPkinase"/>
    <property type="match status" value="1"/>
</dbReference>
<dbReference type="Proteomes" id="UP000215027">
    <property type="component" value="Chromosome I"/>
</dbReference>
<dbReference type="GO" id="GO:0030975">
    <property type="term" value="F:thiamine binding"/>
    <property type="evidence" value="ECO:0007669"/>
    <property type="project" value="InterPro"/>
</dbReference>
<dbReference type="GO" id="GO:0005524">
    <property type="term" value="F:ATP binding"/>
    <property type="evidence" value="ECO:0007669"/>
    <property type="project" value="UniProtKB-KW"/>
</dbReference>
<evidence type="ECO:0000256" key="3">
    <source>
        <dbReference type="ARBA" id="ARBA00022777"/>
    </source>
</evidence>
<evidence type="ECO:0000256" key="5">
    <source>
        <dbReference type="NCBIfam" id="TIGR01378"/>
    </source>
</evidence>
<dbReference type="AlphaFoldDB" id="A0A160T5Z4"/>
<dbReference type="Pfam" id="PF04263">
    <property type="entry name" value="TPK_catalytic"/>
    <property type="match status" value="1"/>
</dbReference>
<sequence>MERQPEMSATEDLILIFANGVIADLTVPASYLARARFVIAADGGIGHLWALGRRPDLLIGDLDSLPATVEQWLEDGAMAVIRHPTAKDETDLELALLHAAAHFPEAALVVCGGFGGRLDQTLANILLLAHPALAGRSVRFVEGRETAWLITEDTRIVGHLGDTVSLIPLGGPARITATTGLEWPLNDETLPFGPARGVSNRLIAAEATVRLASGVLLCIHARAY</sequence>
<evidence type="ECO:0000259" key="6">
    <source>
        <dbReference type="SMART" id="SM00983"/>
    </source>
</evidence>
<keyword evidence="1 7" id="KW-0808">Transferase</keyword>
<dbReference type="KEGG" id="pbf:CFX0092_A3394"/>
<dbReference type="InterPro" id="IPR007371">
    <property type="entry name" value="TPK_catalytic"/>
</dbReference>
<dbReference type="EMBL" id="LN890655">
    <property type="protein sequence ID" value="CUS05272.2"/>
    <property type="molecule type" value="Genomic_DNA"/>
</dbReference>
<dbReference type="Gene3D" id="3.40.50.10240">
    <property type="entry name" value="Thiamin pyrophosphokinase, catalytic domain"/>
    <property type="match status" value="1"/>
</dbReference>
<dbReference type="InterPro" id="IPR006282">
    <property type="entry name" value="Thi_PPkinase"/>
</dbReference>
<dbReference type="CDD" id="cd07995">
    <property type="entry name" value="TPK"/>
    <property type="match status" value="1"/>
</dbReference>
<evidence type="ECO:0000256" key="1">
    <source>
        <dbReference type="ARBA" id="ARBA00022679"/>
    </source>
</evidence>
<dbReference type="InterPro" id="IPR053149">
    <property type="entry name" value="TPK"/>
</dbReference>
<name>A0A160T5Z4_9CHLR</name>
<dbReference type="SUPFAM" id="SSF63999">
    <property type="entry name" value="Thiamin pyrophosphokinase, catalytic domain"/>
    <property type="match status" value="1"/>
</dbReference>
<dbReference type="GO" id="GO:0016301">
    <property type="term" value="F:kinase activity"/>
    <property type="evidence" value="ECO:0007669"/>
    <property type="project" value="UniProtKB-KW"/>
</dbReference>
<dbReference type="InterPro" id="IPR036759">
    <property type="entry name" value="TPK_catalytic_sf"/>
</dbReference>
<protein>
    <recommendedName>
        <fullName evidence="5">Thiamine diphosphokinase</fullName>
        <ecNumber evidence="5">2.7.6.2</ecNumber>
    </recommendedName>
</protein>
<dbReference type="EC" id="2.7.6.2" evidence="5"/>
<evidence type="ECO:0000256" key="4">
    <source>
        <dbReference type="ARBA" id="ARBA00022840"/>
    </source>
</evidence>
<proteinExistence type="predicted"/>
<accession>A0A160T5Z4</accession>
<gene>
    <name evidence="7" type="primary">thiN</name>
    <name evidence="7" type="ORF">CFX0092_A3394</name>
</gene>
<dbReference type="SUPFAM" id="SSF63862">
    <property type="entry name" value="Thiamin pyrophosphokinase, substrate-binding domain"/>
    <property type="match status" value="1"/>
</dbReference>
<reference evidence="7" key="1">
    <citation type="submission" date="2016-01" db="EMBL/GenBank/DDBJ databases">
        <authorList>
            <person name="Mcilroy J.S."/>
            <person name="Karst M S."/>
            <person name="Albertsen M."/>
        </authorList>
    </citation>
    <scope>NUCLEOTIDE SEQUENCE</scope>
    <source>
        <strain evidence="7">Cfx-K</strain>
    </source>
</reference>
<dbReference type="InterPro" id="IPR036371">
    <property type="entry name" value="TPK_B1-bd_sf"/>
</dbReference>
<keyword evidence="3" id="KW-0418">Kinase</keyword>
<keyword evidence="4" id="KW-0067">ATP-binding</keyword>
<evidence type="ECO:0000256" key="2">
    <source>
        <dbReference type="ARBA" id="ARBA00022741"/>
    </source>
</evidence>
<evidence type="ECO:0000313" key="8">
    <source>
        <dbReference type="Proteomes" id="UP000215027"/>
    </source>
</evidence>
<dbReference type="SMART" id="SM00983">
    <property type="entry name" value="TPK_B1_binding"/>
    <property type="match status" value="1"/>
</dbReference>
<keyword evidence="2" id="KW-0547">Nucleotide-binding</keyword>
<organism evidence="7 8">
    <name type="scientific">Candidatus Promineifilum breve</name>
    <dbReference type="NCBI Taxonomy" id="1806508"/>
    <lineage>
        <taxon>Bacteria</taxon>
        <taxon>Bacillati</taxon>
        <taxon>Chloroflexota</taxon>
        <taxon>Ardenticatenia</taxon>
        <taxon>Candidatus Promineifilales</taxon>
        <taxon>Candidatus Promineifilaceae</taxon>
        <taxon>Candidatus Promineifilum</taxon>
    </lineage>
</organism>
<dbReference type="Pfam" id="PF04265">
    <property type="entry name" value="TPK_B1_binding"/>
    <property type="match status" value="1"/>
</dbReference>
<keyword evidence="8" id="KW-1185">Reference proteome</keyword>
<dbReference type="GO" id="GO:0006772">
    <property type="term" value="P:thiamine metabolic process"/>
    <property type="evidence" value="ECO:0007669"/>
    <property type="project" value="UniProtKB-UniRule"/>
</dbReference>
<dbReference type="GO" id="GO:0004788">
    <property type="term" value="F:thiamine diphosphokinase activity"/>
    <property type="evidence" value="ECO:0007669"/>
    <property type="project" value="UniProtKB-UniRule"/>
</dbReference>
<dbReference type="InterPro" id="IPR007373">
    <property type="entry name" value="Thiamin_PyroPKinase_B1-bd"/>
</dbReference>